<gene>
    <name evidence="2" type="ORF">PS691_05688</name>
</gene>
<protein>
    <recommendedName>
        <fullName evidence="4">Lipoprotein</fullName>
    </recommendedName>
</protein>
<dbReference type="EMBL" id="CABVHQ010000117">
    <property type="protein sequence ID" value="VVO40432.1"/>
    <property type="molecule type" value="Genomic_DNA"/>
</dbReference>
<accession>A0A5E7FNN2</accession>
<keyword evidence="1" id="KW-0732">Signal</keyword>
<reference evidence="2 3" key="1">
    <citation type="submission" date="2019-09" db="EMBL/GenBank/DDBJ databases">
        <authorList>
            <person name="Chandra G."/>
            <person name="Truman W A."/>
        </authorList>
    </citation>
    <scope>NUCLEOTIDE SEQUENCE [LARGE SCALE GENOMIC DNA]</scope>
    <source>
        <strain evidence="2">PS691</strain>
    </source>
</reference>
<evidence type="ECO:0000256" key="1">
    <source>
        <dbReference type="SAM" id="SignalP"/>
    </source>
</evidence>
<evidence type="ECO:0008006" key="4">
    <source>
        <dbReference type="Google" id="ProtNLM"/>
    </source>
</evidence>
<proteinExistence type="predicted"/>
<dbReference type="Proteomes" id="UP000337909">
    <property type="component" value="Unassembled WGS sequence"/>
</dbReference>
<dbReference type="AlphaFoldDB" id="A0A5E7FNN2"/>
<organism evidence="2 3">
    <name type="scientific">Pseudomonas fluorescens</name>
    <dbReference type="NCBI Taxonomy" id="294"/>
    <lineage>
        <taxon>Bacteria</taxon>
        <taxon>Pseudomonadati</taxon>
        <taxon>Pseudomonadota</taxon>
        <taxon>Gammaproteobacteria</taxon>
        <taxon>Pseudomonadales</taxon>
        <taxon>Pseudomonadaceae</taxon>
        <taxon>Pseudomonas</taxon>
    </lineage>
</organism>
<sequence precursor="true">MAKQASILTLLFLFLVCSKASAGEIVSGKTPGSIMLRDNGREVVYENITGGKEGFDRRLMDINGSPGLQVIARYNFYYTLVIVEDGLLIDCAYFDVRNIYNGARASAGMCGLNMQLSEVYDEVAQDYSNKWRASIFSFDTSPVFEKGLATNFLLGKIGDIEVYDRYPLAEALENAAPQKYIKSSFGCFNFGDAVGFLVFLDKDKPRLQYLDVLQSEDPMKLQRMNEQDLKKLAVGKCV</sequence>
<feature type="chain" id="PRO_5022780513" description="Lipoprotein" evidence="1">
    <location>
        <begin position="23"/>
        <end position="238"/>
    </location>
</feature>
<evidence type="ECO:0000313" key="3">
    <source>
        <dbReference type="Proteomes" id="UP000337909"/>
    </source>
</evidence>
<evidence type="ECO:0000313" key="2">
    <source>
        <dbReference type="EMBL" id="VVO40432.1"/>
    </source>
</evidence>
<name>A0A5E7FNN2_PSEFL</name>
<feature type="signal peptide" evidence="1">
    <location>
        <begin position="1"/>
        <end position="22"/>
    </location>
</feature>
<dbReference type="RefSeq" id="WP_224788314.1">
    <property type="nucleotide sequence ID" value="NZ_CABVHQ010000117.1"/>
</dbReference>